<dbReference type="GO" id="GO:0003677">
    <property type="term" value="F:DNA binding"/>
    <property type="evidence" value="ECO:0007669"/>
    <property type="project" value="InterPro"/>
</dbReference>
<reference evidence="5" key="1">
    <citation type="submission" date="2018-10" db="EMBL/GenBank/DDBJ databases">
        <title>Iterative Subtractive Binning of Freshwater Chronoseries Metagenomes Recovers Nearly Complete Genomes from over Four Hundred Novel Species.</title>
        <authorList>
            <person name="Rodriguez-R L.M."/>
            <person name="Tsementzi D."/>
            <person name="Luo C."/>
            <person name="Konstantinidis K.T."/>
        </authorList>
    </citation>
    <scope>NUCLEOTIDE SEQUENCE</scope>
    <source>
        <strain evidence="5">WB5_2A_028</strain>
    </source>
</reference>
<dbReference type="InterPro" id="IPR027417">
    <property type="entry name" value="P-loop_NTPase"/>
</dbReference>
<dbReference type="GO" id="GO:0016887">
    <property type="term" value="F:ATP hydrolysis activity"/>
    <property type="evidence" value="ECO:0007669"/>
    <property type="project" value="InterPro"/>
</dbReference>
<dbReference type="GO" id="GO:0005524">
    <property type="term" value="F:ATP binding"/>
    <property type="evidence" value="ECO:0007669"/>
    <property type="project" value="UniProtKB-KW"/>
</dbReference>
<evidence type="ECO:0000313" key="5">
    <source>
        <dbReference type="EMBL" id="NBR94636.1"/>
    </source>
</evidence>
<evidence type="ECO:0000256" key="1">
    <source>
        <dbReference type="ARBA" id="ARBA00022741"/>
    </source>
</evidence>
<dbReference type="SMART" id="SM00382">
    <property type="entry name" value="AAA"/>
    <property type="match status" value="1"/>
</dbReference>
<dbReference type="AlphaFoldDB" id="A0A965GDQ6"/>
<dbReference type="Pfam" id="PF00005">
    <property type="entry name" value="ABC_tran"/>
    <property type="match status" value="1"/>
</dbReference>
<dbReference type="InterPro" id="IPR051309">
    <property type="entry name" value="ABCF_ATPase"/>
</dbReference>
<evidence type="ECO:0000313" key="6">
    <source>
        <dbReference type="Proteomes" id="UP000740727"/>
    </source>
</evidence>
<feature type="coiled-coil region" evidence="3">
    <location>
        <begin position="218"/>
        <end position="271"/>
    </location>
</feature>
<accession>A0A965GDQ6</accession>
<sequence>ARYAIVGANGAGKTSFLHLLAGKLKPMAGHLQTGQTVNLAFLTQHLDELNPQWRVLEAVEEVAKSVDLGKGRELSASQLCERLGFGKDAQWTPVRDLSGGERRRLQLTRLLMEGPNVLFLDEPTNDFDVETLASLEDLLDGFAGTIVVVSHDRYFLERVCDITLGFVGDGILRDLPRGLDQYFELRNISTTPEKKSAPATNVTNPAQKIDQRELKKSIEKTERGMARRDEELKKLEAEMGGSEVASDFTRLAQIHEEIARLTSEKEALELEWLALMEGLESK</sequence>
<evidence type="ECO:0000256" key="3">
    <source>
        <dbReference type="SAM" id="Coils"/>
    </source>
</evidence>
<dbReference type="CDD" id="cd03221">
    <property type="entry name" value="ABCF_EF-3"/>
    <property type="match status" value="1"/>
</dbReference>
<feature type="domain" description="AAA+ ATPase" evidence="4">
    <location>
        <begin position="1"/>
        <end position="189"/>
    </location>
</feature>
<organism evidence="5 6">
    <name type="scientific">Candidatus Fonsibacter lacus</name>
    <dbReference type="NCBI Taxonomy" id="2576439"/>
    <lineage>
        <taxon>Bacteria</taxon>
        <taxon>Pseudomonadati</taxon>
        <taxon>Pseudomonadota</taxon>
        <taxon>Alphaproteobacteria</taxon>
        <taxon>Candidatus Pelagibacterales</taxon>
        <taxon>Candidatus Pelagibacterales incertae sedis</taxon>
        <taxon>Candidatus Fonsibacter</taxon>
    </lineage>
</organism>
<comment type="caution">
    <text evidence="5">The sequence shown here is derived from an EMBL/GenBank/DDBJ whole genome shotgun (WGS) entry which is preliminary data.</text>
</comment>
<evidence type="ECO:0000256" key="2">
    <source>
        <dbReference type="ARBA" id="ARBA00022840"/>
    </source>
</evidence>
<feature type="non-terminal residue" evidence="5">
    <location>
        <position position="1"/>
    </location>
</feature>
<dbReference type="PANTHER" id="PTHR42855">
    <property type="entry name" value="ABC TRANSPORTER ATP-BINDING SUBUNIT"/>
    <property type="match status" value="1"/>
</dbReference>
<dbReference type="Proteomes" id="UP000740727">
    <property type="component" value="Unassembled WGS sequence"/>
</dbReference>
<evidence type="ECO:0000259" key="4">
    <source>
        <dbReference type="SMART" id="SM00382"/>
    </source>
</evidence>
<protein>
    <submittedName>
        <fullName evidence="5">ABC transporter ATP-binding protein</fullName>
    </submittedName>
</protein>
<gene>
    <name evidence="5" type="ORF">EBT44_07505</name>
</gene>
<dbReference type="SUPFAM" id="SSF52540">
    <property type="entry name" value="P-loop containing nucleoside triphosphate hydrolases"/>
    <property type="match status" value="1"/>
</dbReference>
<dbReference type="InterPro" id="IPR003593">
    <property type="entry name" value="AAA+_ATPase"/>
</dbReference>
<dbReference type="Gene3D" id="3.40.50.300">
    <property type="entry name" value="P-loop containing nucleotide triphosphate hydrolases"/>
    <property type="match status" value="1"/>
</dbReference>
<name>A0A965GDQ6_9PROT</name>
<dbReference type="EMBL" id="RFXN01000238">
    <property type="protein sequence ID" value="NBR94636.1"/>
    <property type="molecule type" value="Genomic_DNA"/>
</dbReference>
<proteinExistence type="predicted"/>
<dbReference type="Pfam" id="PF16326">
    <property type="entry name" value="ABC_tran_CTD"/>
    <property type="match status" value="1"/>
</dbReference>
<dbReference type="InterPro" id="IPR032524">
    <property type="entry name" value="ABC_tran_C"/>
</dbReference>
<keyword evidence="3" id="KW-0175">Coiled coil</keyword>
<dbReference type="InterPro" id="IPR003439">
    <property type="entry name" value="ABC_transporter-like_ATP-bd"/>
</dbReference>
<keyword evidence="2 5" id="KW-0067">ATP-binding</keyword>
<keyword evidence="1" id="KW-0547">Nucleotide-binding</keyword>
<dbReference type="PANTHER" id="PTHR42855:SF1">
    <property type="entry name" value="ABC TRANSPORTER DOMAIN-CONTAINING PROTEIN"/>
    <property type="match status" value="1"/>
</dbReference>